<reference evidence="1" key="1">
    <citation type="submission" date="2020-04" db="EMBL/GenBank/DDBJ databases">
        <authorList>
            <person name="Alioto T."/>
            <person name="Alioto T."/>
            <person name="Gomez Garrido J."/>
        </authorList>
    </citation>
    <scope>NUCLEOTIDE SEQUENCE</scope>
    <source>
        <strain evidence="1">A484AB</strain>
    </source>
</reference>
<dbReference type="Proteomes" id="UP001152795">
    <property type="component" value="Unassembled WGS sequence"/>
</dbReference>
<organism evidence="1 2">
    <name type="scientific">Paramuricea clavata</name>
    <name type="common">Red gorgonian</name>
    <name type="synonym">Violescent sea-whip</name>
    <dbReference type="NCBI Taxonomy" id="317549"/>
    <lineage>
        <taxon>Eukaryota</taxon>
        <taxon>Metazoa</taxon>
        <taxon>Cnidaria</taxon>
        <taxon>Anthozoa</taxon>
        <taxon>Octocorallia</taxon>
        <taxon>Malacalcyonacea</taxon>
        <taxon>Plexauridae</taxon>
        <taxon>Paramuricea</taxon>
    </lineage>
</organism>
<comment type="caution">
    <text evidence="1">The sequence shown here is derived from an EMBL/GenBank/DDBJ whole genome shotgun (WGS) entry which is preliminary data.</text>
</comment>
<name>A0A7D9LD26_PARCT</name>
<dbReference type="EMBL" id="CACRXK020017795">
    <property type="protein sequence ID" value="CAB4031640.1"/>
    <property type="molecule type" value="Genomic_DNA"/>
</dbReference>
<evidence type="ECO:0000313" key="2">
    <source>
        <dbReference type="Proteomes" id="UP001152795"/>
    </source>
</evidence>
<evidence type="ECO:0000313" key="1">
    <source>
        <dbReference type="EMBL" id="CAB4031640.1"/>
    </source>
</evidence>
<accession>A0A7D9LD26</accession>
<sequence length="75" mass="8911">MHDSRVFTVKERVLKRVKYSKHIIRHISFCIYKANHQLYIYLAISGPLRSSQTRHQCLHGCAQLVKSFLLSKRRN</sequence>
<proteinExistence type="predicted"/>
<gene>
    <name evidence="1" type="ORF">PACLA_8A000404</name>
</gene>
<keyword evidence="2" id="KW-1185">Reference proteome</keyword>
<protein>
    <submittedName>
        <fullName evidence="1">Uncharacterized protein</fullName>
    </submittedName>
</protein>
<dbReference type="AlphaFoldDB" id="A0A7D9LD26"/>